<evidence type="ECO:0000256" key="1">
    <source>
        <dbReference type="SAM" id="SignalP"/>
    </source>
</evidence>
<sequence>MSTTQQLPQLSQLDRTPIRRTAILTAALAGALLAVPAAAQTRAAANVSGPTAVRDVEAAPTLAAVRAATARFRDVRVALKEGYVRDPSSMCMVAEMEGMPRQLGGMGIHYFRPDLLGITAPPNPRVSGTGTHTDFRTPGVLIYEPQPDGSLRLVAVENLVFEKAWRAAGNTEPPQFAGQEYYHMIDNPLTTADEAHGFEPHYELHAWLYRENPNGTFAQFNPRVSCASHKAPAHAHE</sequence>
<name>A0AA37VBW1_9BACT</name>
<gene>
    <name evidence="2" type="ORF">rosag_34810</name>
</gene>
<dbReference type="InterPro" id="IPR006311">
    <property type="entry name" value="TAT_signal"/>
</dbReference>
<keyword evidence="3" id="KW-1185">Reference proteome</keyword>
<accession>A0AA37VBW1</accession>
<feature type="chain" id="PRO_5041269433" evidence="1">
    <location>
        <begin position="40"/>
        <end position="237"/>
    </location>
</feature>
<comment type="caution">
    <text evidence="2">The sequence shown here is derived from an EMBL/GenBank/DDBJ whole genome shotgun (WGS) entry which is preliminary data.</text>
</comment>
<dbReference type="PROSITE" id="PS51318">
    <property type="entry name" value="TAT"/>
    <property type="match status" value="1"/>
</dbReference>
<proteinExistence type="predicted"/>
<evidence type="ECO:0000313" key="3">
    <source>
        <dbReference type="Proteomes" id="UP001161325"/>
    </source>
</evidence>
<keyword evidence="1" id="KW-0732">Signal</keyword>
<dbReference type="AlphaFoldDB" id="A0AA37VBW1"/>
<reference evidence="2" key="1">
    <citation type="submission" date="2022-08" db="EMBL/GenBank/DDBJ databases">
        <title>Draft genome sequencing of Roseisolibacter agri AW1220.</title>
        <authorList>
            <person name="Tobiishi Y."/>
            <person name="Tonouchi A."/>
        </authorList>
    </citation>
    <scope>NUCLEOTIDE SEQUENCE</scope>
    <source>
        <strain evidence="2">AW1220</strain>
    </source>
</reference>
<feature type="signal peptide" evidence="1">
    <location>
        <begin position="1"/>
        <end position="39"/>
    </location>
</feature>
<dbReference type="EMBL" id="BRXS01000005">
    <property type="protein sequence ID" value="GLC26968.1"/>
    <property type="molecule type" value="Genomic_DNA"/>
</dbReference>
<dbReference type="Proteomes" id="UP001161325">
    <property type="component" value="Unassembled WGS sequence"/>
</dbReference>
<organism evidence="2 3">
    <name type="scientific">Roseisolibacter agri</name>
    <dbReference type="NCBI Taxonomy" id="2014610"/>
    <lineage>
        <taxon>Bacteria</taxon>
        <taxon>Pseudomonadati</taxon>
        <taxon>Gemmatimonadota</taxon>
        <taxon>Gemmatimonadia</taxon>
        <taxon>Gemmatimonadales</taxon>
        <taxon>Gemmatimonadaceae</taxon>
        <taxon>Roseisolibacter</taxon>
    </lineage>
</organism>
<evidence type="ECO:0000313" key="2">
    <source>
        <dbReference type="EMBL" id="GLC26968.1"/>
    </source>
</evidence>
<protein>
    <submittedName>
        <fullName evidence="2">Uncharacterized protein</fullName>
    </submittedName>
</protein>
<dbReference type="RefSeq" id="WP_284351418.1">
    <property type="nucleotide sequence ID" value="NZ_BRXS01000005.1"/>
</dbReference>